<dbReference type="Proteomes" id="UP000411588">
    <property type="component" value="Unassembled WGS sequence"/>
</dbReference>
<evidence type="ECO:0000313" key="1">
    <source>
        <dbReference type="EMBL" id="CDS84326.1"/>
    </source>
</evidence>
<evidence type="ECO:0000313" key="4">
    <source>
        <dbReference type="EMBL" id="HBH1543456.1"/>
    </source>
</evidence>
<dbReference type="EMBL" id="CAADAN010000006">
    <property type="protein sequence ID" value="VFD32308.1"/>
    <property type="molecule type" value="Genomic_DNA"/>
</dbReference>
<dbReference type="Proteomes" id="UP000189137">
    <property type="component" value="Unassembled WGS sequence"/>
</dbReference>
<name>A0A069AYI9_CLODI</name>
<evidence type="ECO:0000313" key="3">
    <source>
        <dbReference type="EMBL" id="CDT45024.1"/>
    </source>
</evidence>
<dbReference type="GeneID" id="66353349"/>
<gene>
    <name evidence="3" type="ORF">BN1095_480078</name>
    <name evidence="1" type="ORF">BN1096_310082</name>
    <name evidence="2" type="ORF">BN1097_320081</name>
    <name evidence="4" type="ORF">KRM00_002985</name>
    <name evidence="6" type="ORF">SAMEA1402399_02008</name>
    <name evidence="5" type="ORF">SAMEA3375112_01064</name>
</gene>
<reference evidence="4" key="3">
    <citation type="journal article" date="2018" name="Genome Biol.">
        <title>SKESA: strategic k-mer extension for scrupulous assemblies.</title>
        <authorList>
            <person name="Souvorov A."/>
            <person name="Agarwala R."/>
            <person name="Lipman D.J."/>
        </authorList>
    </citation>
    <scope>NUCLEOTIDE SEQUENCE</scope>
    <source>
        <strain evidence="4">HN1000</strain>
    </source>
</reference>
<keyword evidence="5" id="KW-0378">Hydrolase</keyword>
<dbReference type="SMR" id="A0A069AYI9"/>
<evidence type="ECO:0000313" key="7">
    <source>
        <dbReference type="Proteomes" id="UP000189137"/>
    </source>
</evidence>
<dbReference type="Proteomes" id="UP000878956">
    <property type="component" value="Unassembled WGS sequence"/>
</dbReference>
<accession>A0A069AYI9</accession>
<reference evidence="3" key="1">
    <citation type="submission" date="2014-07" db="EMBL/GenBank/DDBJ databases">
        <authorList>
            <person name="Monot Marc"/>
        </authorList>
    </citation>
    <scope>NUCLEOTIDE SEQUENCE</scope>
    <source>
        <strain evidence="3">7032989</strain>
        <strain evidence="2">7032994</strain>
    </source>
</reference>
<dbReference type="EMBL" id="FUPS01000003">
    <property type="protein sequence ID" value="SJS04044.1"/>
    <property type="molecule type" value="Genomic_DNA"/>
</dbReference>
<reference evidence="4" key="4">
    <citation type="submission" date="2021-06" db="EMBL/GenBank/DDBJ databases">
        <authorList>
            <consortium name="NCBI Pathogen Detection Project"/>
        </authorList>
    </citation>
    <scope>NUCLEOTIDE SEQUENCE</scope>
    <source>
        <strain evidence="4">HN1000</strain>
    </source>
</reference>
<dbReference type="AlphaFoldDB" id="A0A069AYI9"/>
<dbReference type="CDD" id="cd10451">
    <property type="entry name" value="GIY-YIG_LuxR_like"/>
    <property type="match status" value="1"/>
</dbReference>
<dbReference type="EMBL" id="DAEPXK010000038">
    <property type="protein sequence ID" value="HBH1543456.1"/>
    <property type="molecule type" value="Genomic_DNA"/>
</dbReference>
<organism evidence="3">
    <name type="scientific">Clostridioides difficile</name>
    <name type="common">Peptoclostridium difficile</name>
    <dbReference type="NCBI Taxonomy" id="1496"/>
    <lineage>
        <taxon>Bacteria</taxon>
        <taxon>Bacillati</taxon>
        <taxon>Bacillota</taxon>
        <taxon>Clostridia</taxon>
        <taxon>Peptostreptococcales</taxon>
        <taxon>Peptostreptococcaceae</taxon>
        <taxon>Clostridioides</taxon>
    </lineage>
</organism>
<sequence>MDRKRELKQLYKEMKFDTGVFIIKNDITKKIYLGKSNDIKSKFNSLKFQLGAGSCMIKELNNEWKKYGEKAFTFEVLELIKHDDNKTEKDYLEELDILEMVWLEKLKEDNTYEIYSI</sequence>
<reference evidence="5 7" key="2">
    <citation type="submission" date="2017-02" db="EMBL/GenBank/DDBJ databases">
        <authorList>
            <consortium name="Pathogen Informatics"/>
        </authorList>
    </citation>
    <scope>NUCLEOTIDE SEQUENCE [LARGE SCALE GENOMIC DNA]</scope>
    <source>
        <strain evidence="6">Clo34</strain>
        <strain evidence="8">clo34</strain>
        <strain evidence="5 7">VRECD0157</strain>
    </source>
</reference>
<dbReference type="EMBL" id="LK932368">
    <property type="protein sequence ID" value="CDS84760.1"/>
    <property type="molecule type" value="Genomic_DNA"/>
</dbReference>
<dbReference type="EMBL" id="LK932482">
    <property type="protein sequence ID" value="CDS84326.1"/>
    <property type="molecule type" value="Genomic_DNA"/>
</dbReference>
<dbReference type="GO" id="GO:0004519">
    <property type="term" value="F:endonuclease activity"/>
    <property type="evidence" value="ECO:0007669"/>
    <property type="project" value="UniProtKB-KW"/>
</dbReference>
<evidence type="ECO:0000313" key="6">
    <source>
        <dbReference type="EMBL" id="VFD32308.1"/>
    </source>
</evidence>
<proteinExistence type="predicted"/>
<keyword evidence="5" id="KW-0540">Nuclease</keyword>
<dbReference type="InterPro" id="IPR035901">
    <property type="entry name" value="GIY-YIG_endonuc_sf"/>
</dbReference>
<dbReference type="Gene3D" id="3.40.1440.10">
    <property type="entry name" value="GIY-YIG endonuclease"/>
    <property type="match status" value="1"/>
</dbReference>
<protein>
    <submittedName>
        <fullName evidence="4 6">Nuclease</fullName>
    </submittedName>
    <submittedName>
        <fullName evidence="5">Group I intron endonuclease</fullName>
    </submittedName>
    <submittedName>
        <fullName evidence="3">Putative nuclease</fullName>
    </submittedName>
</protein>
<dbReference type="EMBL" id="LK933160">
    <property type="protein sequence ID" value="CDT45024.1"/>
    <property type="molecule type" value="Genomic_DNA"/>
</dbReference>
<dbReference type="SUPFAM" id="SSF82771">
    <property type="entry name" value="GIY-YIG endonuclease"/>
    <property type="match status" value="1"/>
</dbReference>
<dbReference type="RefSeq" id="WP_004454219.1">
    <property type="nucleotide sequence ID" value="NZ_AP031492.1"/>
</dbReference>
<keyword evidence="5" id="KW-0255">Endonuclease</keyword>
<dbReference type="PATRIC" id="fig|1496.1373.peg.664"/>
<evidence type="ECO:0000313" key="2">
    <source>
        <dbReference type="EMBL" id="CDS84760.1"/>
    </source>
</evidence>
<evidence type="ECO:0000313" key="5">
    <source>
        <dbReference type="EMBL" id="SJS04044.1"/>
    </source>
</evidence>
<evidence type="ECO:0000313" key="8">
    <source>
        <dbReference type="Proteomes" id="UP000411588"/>
    </source>
</evidence>